<feature type="transmembrane region" description="Helical" evidence="2">
    <location>
        <begin position="63"/>
        <end position="88"/>
    </location>
</feature>
<feature type="compositionally biased region" description="Polar residues" evidence="1">
    <location>
        <begin position="363"/>
        <end position="382"/>
    </location>
</feature>
<keyword evidence="2" id="KW-0472">Membrane</keyword>
<keyword evidence="4" id="KW-1185">Reference proteome</keyword>
<feature type="compositionally biased region" description="Low complexity" evidence="1">
    <location>
        <begin position="185"/>
        <end position="194"/>
    </location>
</feature>
<keyword evidence="2" id="KW-1133">Transmembrane helix</keyword>
<dbReference type="Proteomes" id="UP001338125">
    <property type="component" value="Unassembled WGS sequence"/>
</dbReference>
<protein>
    <submittedName>
        <fullName evidence="3">Uncharacterized protein</fullName>
    </submittedName>
</protein>
<keyword evidence="2" id="KW-0812">Transmembrane</keyword>
<dbReference type="EMBL" id="JAVFKD010000012">
    <property type="protein sequence ID" value="KAK5992792.1"/>
    <property type="molecule type" value="Genomic_DNA"/>
</dbReference>
<feature type="compositionally biased region" description="Low complexity" evidence="1">
    <location>
        <begin position="22"/>
        <end position="37"/>
    </location>
</feature>
<reference evidence="3 4" key="1">
    <citation type="submission" date="2024-01" db="EMBL/GenBank/DDBJ databases">
        <title>Complete genome of Cladobotryum mycophilum ATHUM6906.</title>
        <authorList>
            <person name="Christinaki A.C."/>
            <person name="Myridakis A.I."/>
            <person name="Kouvelis V.N."/>
        </authorList>
    </citation>
    <scope>NUCLEOTIDE SEQUENCE [LARGE SCALE GENOMIC DNA]</scope>
    <source>
        <strain evidence="3 4">ATHUM6906</strain>
    </source>
</reference>
<evidence type="ECO:0000256" key="2">
    <source>
        <dbReference type="SAM" id="Phobius"/>
    </source>
</evidence>
<feature type="region of interest" description="Disordered" evidence="1">
    <location>
        <begin position="149"/>
        <end position="260"/>
    </location>
</feature>
<feature type="compositionally biased region" description="Polar residues" evidence="1">
    <location>
        <begin position="412"/>
        <end position="438"/>
    </location>
</feature>
<feature type="compositionally biased region" description="Polar residues" evidence="1">
    <location>
        <begin position="38"/>
        <end position="48"/>
    </location>
</feature>
<sequence length="438" mass="47122">MPVVGQLLGEVANIVVRAANDTSASPTTTTGDPTSTSLVSPQASTSTADGGGGKPDNGSSSPLLFFVALGFGVVFTNLWIIVGVKYCFRYNARNRARMTNEDGEPINLENMPRPHRRRREKKLMSMDEVNEKFPMMKYKSWVSQRAREGLPTTGGVGAPASRPNSVRDVDGVVAPVAAKDRSSTEEPSSDTTPRTKPPSAVIETELVEDTEKENKQKKDGDSEPADAGVASDDASTKARNLERVGSEEEEEDDEHIDAALPPSSSIRLAIPAPFALILLKMTTTRRACCPLCKADYYTPKPRPNPEGDGTLQNPTLDPRTNRLNLPSGLPSAWFRSNGSARPTVALLAVPRRQRRGDRDQNPPRIQSDSPAATPEGQTTGETQAPERGMLSSVRHALRFGRRNNDQAASPAAPSNMTEAVTPSQLESGARQQTTPAAS</sequence>
<evidence type="ECO:0000313" key="3">
    <source>
        <dbReference type="EMBL" id="KAK5992792.1"/>
    </source>
</evidence>
<name>A0ABR0SLM0_9HYPO</name>
<gene>
    <name evidence="3" type="ORF">PT974_06208</name>
</gene>
<evidence type="ECO:0000256" key="1">
    <source>
        <dbReference type="SAM" id="MobiDB-lite"/>
    </source>
</evidence>
<organism evidence="3 4">
    <name type="scientific">Cladobotryum mycophilum</name>
    <dbReference type="NCBI Taxonomy" id="491253"/>
    <lineage>
        <taxon>Eukaryota</taxon>
        <taxon>Fungi</taxon>
        <taxon>Dikarya</taxon>
        <taxon>Ascomycota</taxon>
        <taxon>Pezizomycotina</taxon>
        <taxon>Sordariomycetes</taxon>
        <taxon>Hypocreomycetidae</taxon>
        <taxon>Hypocreales</taxon>
        <taxon>Hypocreaceae</taxon>
        <taxon>Cladobotryum</taxon>
    </lineage>
</organism>
<feature type="region of interest" description="Disordered" evidence="1">
    <location>
        <begin position="294"/>
        <end position="438"/>
    </location>
</feature>
<feature type="compositionally biased region" description="Basic and acidic residues" evidence="1">
    <location>
        <begin position="234"/>
        <end position="246"/>
    </location>
</feature>
<proteinExistence type="predicted"/>
<feature type="region of interest" description="Disordered" evidence="1">
    <location>
        <begin position="22"/>
        <end position="55"/>
    </location>
</feature>
<feature type="compositionally biased region" description="Basic and acidic residues" evidence="1">
    <location>
        <begin position="212"/>
        <end position="221"/>
    </location>
</feature>
<comment type="caution">
    <text evidence="3">The sequence shown here is derived from an EMBL/GenBank/DDBJ whole genome shotgun (WGS) entry which is preliminary data.</text>
</comment>
<accession>A0ABR0SLM0</accession>
<evidence type="ECO:0000313" key="4">
    <source>
        <dbReference type="Proteomes" id="UP001338125"/>
    </source>
</evidence>